<organism evidence="1 2">
    <name type="scientific">Coxiella burnetii (strain Dugway 5J108-111)</name>
    <dbReference type="NCBI Taxonomy" id="434922"/>
    <lineage>
        <taxon>Bacteria</taxon>
        <taxon>Pseudomonadati</taxon>
        <taxon>Pseudomonadota</taxon>
        <taxon>Gammaproteobacteria</taxon>
        <taxon>Legionellales</taxon>
        <taxon>Coxiellaceae</taxon>
        <taxon>Coxiella</taxon>
    </lineage>
</organism>
<protein>
    <submittedName>
        <fullName evidence="1">Uncharacterized protein</fullName>
    </submittedName>
</protein>
<dbReference type="EMBL" id="CP000733">
    <property type="protein sequence ID" value="ABS76534.1"/>
    <property type="molecule type" value="Genomic_DNA"/>
</dbReference>
<dbReference type="HOGENOM" id="CLU_1783640_0_0_6"/>
<dbReference type="Proteomes" id="UP000008555">
    <property type="component" value="Chromosome"/>
</dbReference>
<accession>A9KF87</accession>
<gene>
    <name evidence="1" type="ordered locus">CBUD_0468</name>
</gene>
<proteinExistence type="predicted"/>
<evidence type="ECO:0000313" key="1">
    <source>
        <dbReference type="EMBL" id="ABS76534.1"/>
    </source>
</evidence>
<reference evidence="1 2" key="1">
    <citation type="journal article" date="2009" name="Infect. Immun.">
        <title>Comparative genomics reveal extensive transposon-mediated genomic plasticity and diversity among potential effector proteins within the genus Coxiella.</title>
        <authorList>
            <person name="Beare P.A."/>
            <person name="Unsworth N."/>
            <person name="Andoh M."/>
            <person name="Voth D.E."/>
            <person name="Omsland A."/>
            <person name="Gilk S.D."/>
            <person name="Williams K.P."/>
            <person name="Sobral B.W."/>
            <person name="Kupko J.J.III."/>
            <person name="Porcella S.F."/>
            <person name="Samuel J.E."/>
            <person name="Heinzen R.A."/>
        </authorList>
    </citation>
    <scope>NUCLEOTIDE SEQUENCE [LARGE SCALE GENOMIC DNA]</scope>
    <source>
        <strain evidence="1 2">Dugway 5J108-111</strain>
    </source>
</reference>
<name>A9KF87_COXBN</name>
<dbReference type="AlphaFoldDB" id="A9KF87"/>
<sequence>MKGKIQPIQQSMAKKLLFFGGIALLTIFSQAIFMENSFAGYTYHVTIENEGDTTLILKYISSECTTKTAKTVTIKSQGYEQFSWQTDASFVGECYINESKLAYSLSSSYGLKTTKIGTLKLKANTTEFLQTRHISNDGSSFKNVSYRFYEKGGTITLSIGVTIIPPSPCGQGIHSHCR</sequence>
<evidence type="ECO:0000313" key="2">
    <source>
        <dbReference type="Proteomes" id="UP000008555"/>
    </source>
</evidence>
<dbReference type="KEGG" id="cbd:CBUD_0468"/>